<proteinExistence type="predicted"/>
<dbReference type="EMBL" id="CAFBQW010000309">
    <property type="protein sequence ID" value="CAB5069279.1"/>
    <property type="molecule type" value="Genomic_DNA"/>
</dbReference>
<evidence type="ECO:0000313" key="2">
    <source>
        <dbReference type="EMBL" id="CAB5069279.1"/>
    </source>
</evidence>
<dbReference type="AlphaFoldDB" id="A0A6J7UTM6"/>
<feature type="compositionally biased region" description="Polar residues" evidence="1">
    <location>
        <begin position="88"/>
        <end position="100"/>
    </location>
</feature>
<feature type="compositionally biased region" description="Polar residues" evidence="1">
    <location>
        <begin position="1"/>
        <end position="18"/>
    </location>
</feature>
<reference evidence="2" key="1">
    <citation type="submission" date="2020-05" db="EMBL/GenBank/DDBJ databases">
        <authorList>
            <person name="Chiriac C."/>
            <person name="Salcher M."/>
            <person name="Ghai R."/>
            <person name="Kavagutti S V."/>
        </authorList>
    </citation>
    <scope>NUCLEOTIDE SEQUENCE</scope>
</reference>
<evidence type="ECO:0000256" key="1">
    <source>
        <dbReference type="SAM" id="MobiDB-lite"/>
    </source>
</evidence>
<accession>A0A6J7UTM6</accession>
<feature type="compositionally biased region" description="Low complexity" evidence="1">
    <location>
        <begin position="64"/>
        <end position="87"/>
    </location>
</feature>
<name>A0A6J7UTM6_9ZZZZ</name>
<gene>
    <name evidence="2" type="ORF">UFOPK4354_01936</name>
</gene>
<feature type="region of interest" description="Disordered" evidence="1">
    <location>
        <begin position="1"/>
        <end position="162"/>
    </location>
</feature>
<sequence length="162" mass="16856">MFACTLNTNPENGESSGRFSPEVSARGDGLGTSSMTESRRSRTPKLVSAEPKNIGVVSPSRNISRSCSAPESSSSSSKLSVHDSPSSTSARSAGTISSGASVDPRAVRVNRMKSPLLRSTTPRKSPAMPTGQVIGVQIRPSFDSMSSMSSSGLNPGRSHLLT</sequence>
<protein>
    <submittedName>
        <fullName evidence="2">Unannotated protein</fullName>
    </submittedName>
</protein>
<organism evidence="2">
    <name type="scientific">freshwater metagenome</name>
    <dbReference type="NCBI Taxonomy" id="449393"/>
    <lineage>
        <taxon>unclassified sequences</taxon>
        <taxon>metagenomes</taxon>
        <taxon>ecological metagenomes</taxon>
    </lineage>
</organism>